<feature type="region of interest" description="Disordered" evidence="1">
    <location>
        <begin position="216"/>
        <end position="246"/>
    </location>
</feature>
<name>A0A7S1ZL64_9STRA</name>
<evidence type="ECO:0000256" key="1">
    <source>
        <dbReference type="SAM" id="MobiDB-lite"/>
    </source>
</evidence>
<sequence>MASTLLSILWQAPSSPPSKHNDSTSTTYTSSPLTPYHDAKEELDDDEEDDIFSKYRKTHEDNKENKIEWNVPAVTTVTPERPTSKGMDTPDGLRPRPSAASLRARRNVLPVPFQAEPLTAVGALVQSLDTAPSPILIKKRKEDPQRSLPVLPPRHWDPLPPPNFSLPALEVPSAEDHFLHMESSYQTQDDSIEEEEEDEDIFRSYCMLNDSLEEAAKTPVRKKKSLQRIPPSPSEDSSIESPRRSLNSWEQYERYKEQTEELHIPINMPPSYARQPYDFHPIGREEEEEVPESDLSVSLTLDNPYPPSIERSFQQYSLPIPSESLHSLDSEERDPPPCALPPSYQNHYTLDDALLSRKRVNQRCAKEKMLLQVITALLQNKDLVEEMEEVHSRHSFDPIQTLNLSSFSEREKHTLQDYMTEMLQQQEDCGWGEDESRRDYQRACVFVTKMLGEEEGRWKAKEWVRGVLGLRIDECGDTIRGGDTSLFSLPCSDTSTPNTSNVSMTTTITTALSPPSEPKHPNLKRTIEILSMLLSRLHSSFHTILEGGEQQQEVRRIYLQLMAIPTQDVKGVMDAFESVVPTVLPYRQSQVLYSMQVQHGRYEQRYERHEQLYHRGGYPSVENRNVVPRVIGPSLEDRFQCVEREYSAPYLSYRAPPPPRMPALPQYSLESNSRLSPTSTEMSESVISFGQVLQRTVAPLRREAMESVKCETRVGPRGAWAMQYENVMDEMMGNREL</sequence>
<organism evidence="2">
    <name type="scientific">Ditylum brightwellii</name>
    <dbReference type="NCBI Taxonomy" id="49249"/>
    <lineage>
        <taxon>Eukaryota</taxon>
        <taxon>Sar</taxon>
        <taxon>Stramenopiles</taxon>
        <taxon>Ochrophyta</taxon>
        <taxon>Bacillariophyta</taxon>
        <taxon>Mediophyceae</taxon>
        <taxon>Lithodesmiophycidae</taxon>
        <taxon>Lithodesmiales</taxon>
        <taxon>Lithodesmiaceae</taxon>
        <taxon>Ditylum</taxon>
    </lineage>
</organism>
<reference evidence="2" key="1">
    <citation type="submission" date="2021-01" db="EMBL/GenBank/DDBJ databases">
        <authorList>
            <person name="Corre E."/>
            <person name="Pelletier E."/>
            <person name="Niang G."/>
            <person name="Scheremetjew M."/>
            <person name="Finn R."/>
            <person name="Kale V."/>
            <person name="Holt S."/>
            <person name="Cochrane G."/>
            <person name="Meng A."/>
            <person name="Brown T."/>
            <person name="Cohen L."/>
        </authorList>
    </citation>
    <scope>NUCLEOTIDE SEQUENCE</scope>
    <source>
        <strain evidence="2">Pop2</strain>
    </source>
</reference>
<dbReference type="AlphaFoldDB" id="A0A7S1ZL64"/>
<gene>
    <name evidence="2" type="ORF">DBRI1063_LOCUS17127</name>
</gene>
<evidence type="ECO:0000313" key="2">
    <source>
        <dbReference type="EMBL" id="CAD9342080.1"/>
    </source>
</evidence>
<feature type="region of interest" description="Disordered" evidence="1">
    <location>
        <begin position="1"/>
        <end position="99"/>
    </location>
</feature>
<proteinExistence type="predicted"/>
<protein>
    <submittedName>
        <fullName evidence="2">Uncharacterized protein</fullName>
    </submittedName>
</protein>
<dbReference type="EMBL" id="HBGN01026603">
    <property type="protein sequence ID" value="CAD9342080.1"/>
    <property type="molecule type" value="Transcribed_RNA"/>
</dbReference>
<feature type="compositionally biased region" description="Basic and acidic residues" evidence="1">
    <location>
        <begin position="58"/>
        <end position="67"/>
    </location>
</feature>
<feature type="compositionally biased region" description="Acidic residues" evidence="1">
    <location>
        <begin position="41"/>
        <end position="50"/>
    </location>
</feature>
<accession>A0A7S1ZL64</accession>